<dbReference type="PROSITE" id="PS50263">
    <property type="entry name" value="CN_HYDROLASE"/>
    <property type="match status" value="1"/>
</dbReference>
<evidence type="ECO:0000259" key="2">
    <source>
        <dbReference type="PROSITE" id="PS50263"/>
    </source>
</evidence>
<dbReference type="InterPro" id="IPR050345">
    <property type="entry name" value="Aliph_Amidase/BUP"/>
</dbReference>
<gene>
    <name evidence="3" type="ORF">AVDCRST_MAG37-372</name>
</gene>
<name>A0A6J4Q4S2_9ACTN</name>
<evidence type="ECO:0000313" key="3">
    <source>
        <dbReference type="EMBL" id="CAA9427860.1"/>
    </source>
</evidence>
<dbReference type="Pfam" id="PF00795">
    <property type="entry name" value="CN_hydrolase"/>
    <property type="match status" value="1"/>
</dbReference>
<protein>
    <recommendedName>
        <fullName evidence="2">CN hydrolase domain-containing protein</fullName>
    </recommendedName>
</protein>
<dbReference type="EMBL" id="CADCVD010000019">
    <property type="protein sequence ID" value="CAA9427860.1"/>
    <property type="molecule type" value="Genomic_DNA"/>
</dbReference>
<proteinExistence type="predicted"/>
<evidence type="ECO:0000256" key="1">
    <source>
        <dbReference type="ARBA" id="ARBA00022801"/>
    </source>
</evidence>
<dbReference type="PANTHER" id="PTHR43674">
    <property type="entry name" value="NITRILASE C965.09-RELATED"/>
    <property type="match status" value="1"/>
</dbReference>
<dbReference type="CDD" id="cd07197">
    <property type="entry name" value="nitrilase"/>
    <property type="match status" value="1"/>
</dbReference>
<reference evidence="3" key="1">
    <citation type="submission" date="2020-02" db="EMBL/GenBank/DDBJ databases">
        <authorList>
            <person name="Meier V. D."/>
        </authorList>
    </citation>
    <scope>NUCLEOTIDE SEQUENCE</scope>
    <source>
        <strain evidence="3">AVDCRST_MAG37</strain>
    </source>
</reference>
<dbReference type="InterPro" id="IPR003010">
    <property type="entry name" value="C-N_Hydrolase"/>
</dbReference>
<dbReference type="AlphaFoldDB" id="A0A6J4Q4S2"/>
<dbReference type="InterPro" id="IPR036526">
    <property type="entry name" value="C-N_Hydrolase_sf"/>
</dbReference>
<dbReference type="SUPFAM" id="SSF56317">
    <property type="entry name" value="Carbon-nitrogen hydrolase"/>
    <property type="match status" value="1"/>
</dbReference>
<accession>A0A6J4Q4S2</accession>
<dbReference type="Gene3D" id="3.60.110.10">
    <property type="entry name" value="Carbon-nitrogen hydrolase"/>
    <property type="match status" value="1"/>
</dbReference>
<dbReference type="GO" id="GO:0016811">
    <property type="term" value="F:hydrolase activity, acting on carbon-nitrogen (but not peptide) bonds, in linear amides"/>
    <property type="evidence" value="ECO:0007669"/>
    <property type="project" value="TreeGrafter"/>
</dbReference>
<keyword evidence="1" id="KW-0378">Hydrolase</keyword>
<organism evidence="3">
    <name type="scientific">uncultured Rubrobacteraceae bacterium</name>
    <dbReference type="NCBI Taxonomy" id="349277"/>
    <lineage>
        <taxon>Bacteria</taxon>
        <taxon>Bacillati</taxon>
        <taxon>Actinomycetota</taxon>
        <taxon>Rubrobacteria</taxon>
        <taxon>Rubrobacterales</taxon>
        <taxon>Rubrobacteraceae</taxon>
        <taxon>environmental samples</taxon>
    </lineage>
</organism>
<dbReference type="PANTHER" id="PTHR43674:SF16">
    <property type="entry name" value="CARBON-NITROGEN FAMILY, PUTATIVE (AFU_ORTHOLOGUE AFUA_5G02350)-RELATED"/>
    <property type="match status" value="1"/>
</dbReference>
<sequence length="144" mass="15644">MQEHHIFVPGTELPVVEAGGMRVALLICWDLGFPEVTREATLAGADLILAPAGWREPWGAQYSLSCAARALDNAVYLASANQIGVYPEARFHTPGHVYGPDGLRLSTEEDERSAGRISRGFPAQWSRLYGSTFLDEAAPLEVCS</sequence>
<feature type="domain" description="CN hydrolase" evidence="2">
    <location>
        <begin position="1"/>
        <end position="123"/>
    </location>
</feature>